<feature type="region of interest" description="Disordered" evidence="1">
    <location>
        <begin position="158"/>
        <end position="181"/>
    </location>
</feature>
<evidence type="ECO:0000256" key="1">
    <source>
        <dbReference type="SAM" id="MobiDB-lite"/>
    </source>
</evidence>
<keyword evidence="3" id="KW-1185">Reference proteome</keyword>
<proteinExistence type="predicted"/>
<evidence type="ECO:0000313" key="3">
    <source>
        <dbReference type="Proteomes" id="UP000198510"/>
    </source>
</evidence>
<dbReference type="Proteomes" id="UP000198510">
    <property type="component" value="Unassembled WGS sequence"/>
</dbReference>
<sequence length="181" mass="19646">MRTPWKPAVLVTALVALGVSCTKNNDPEPVNQEEEITTMHLMFTEVGNAGNTFTVSYRDPDGTGGNAPTLDSIVLATNTTYQVEIQLLNESDPNDVADITAEVQQESDEHLFCFEPANLNLVVERTDSDGTYEVGITSEWTTTTASEGSIQIQLRHQPGVKDGSCTPGESDLQVTFPGRIQ</sequence>
<protein>
    <recommendedName>
        <fullName evidence="4">Type 1 periplasmic binding fold superfamily protein</fullName>
    </recommendedName>
</protein>
<evidence type="ECO:0000313" key="2">
    <source>
        <dbReference type="EMBL" id="SDK28553.1"/>
    </source>
</evidence>
<organism evidence="2 3">
    <name type="scientific">Catalinimonas alkaloidigena</name>
    <dbReference type="NCBI Taxonomy" id="1075417"/>
    <lineage>
        <taxon>Bacteria</taxon>
        <taxon>Pseudomonadati</taxon>
        <taxon>Bacteroidota</taxon>
        <taxon>Cytophagia</taxon>
        <taxon>Cytophagales</taxon>
        <taxon>Catalimonadaceae</taxon>
        <taxon>Catalinimonas</taxon>
    </lineage>
</organism>
<dbReference type="STRING" id="1075417.SAMN05421823_102353"/>
<dbReference type="RefSeq" id="WP_143017129.1">
    <property type="nucleotide sequence ID" value="NZ_FNFO01000002.1"/>
</dbReference>
<accession>A0A1G9AMS9</accession>
<gene>
    <name evidence="2" type="ORF">SAMN05421823_102353</name>
</gene>
<name>A0A1G9AMS9_9BACT</name>
<dbReference type="EMBL" id="FNFO01000002">
    <property type="protein sequence ID" value="SDK28553.1"/>
    <property type="molecule type" value="Genomic_DNA"/>
</dbReference>
<reference evidence="2 3" key="1">
    <citation type="submission" date="2016-10" db="EMBL/GenBank/DDBJ databases">
        <authorList>
            <person name="de Groot N.N."/>
        </authorList>
    </citation>
    <scope>NUCLEOTIDE SEQUENCE [LARGE SCALE GENOMIC DNA]</scope>
    <source>
        <strain evidence="2 3">DSM 25186</strain>
    </source>
</reference>
<evidence type="ECO:0008006" key="4">
    <source>
        <dbReference type="Google" id="ProtNLM"/>
    </source>
</evidence>
<dbReference type="AlphaFoldDB" id="A0A1G9AMS9"/>
<dbReference type="OrthoDB" id="713689at2"/>
<dbReference type="PROSITE" id="PS51257">
    <property type="entry name" value="PROKAR_LIPOPROTEIN"/>
    <property type="match status" value="1"/>
</dbReference>